<keyword evidence="2" id="KW-0472">Membrane</keyword>
<proteinExistence type="predicted"/>
<feature type="region of interest" description="Disordered" evidence="1">
    <location>
        <begin position="365"/>
        <end position="406"/>
    </location>
</feature>
<gene>
    <name evidence="3" type="ORF">FH610_034170</name>
</gene>
<evidence type="ECO:0000256" key="1">
    <source>
        <dbReference type="SAM" id="MobiDB-lite"/>
    </source>
</evidence>
<evidence type="ECO:0000256" key="2">
    <source>
        <dbReference type="SAM" id="Phobius"/>
    </source>
</evidence>
<keyword evidence="2" id="KW-1133">Transmembrane helix</keyword>
<feature type="transmembrane region" description="Helical" evidence="2">
    <location>
        <begin position="36"/>
        <end position="56"/>
    </location>
</feature>
<comment type="caution">
    <text evidence="3">The sequence shown here is derived from an EMBL/GenBank/DDBJ whole genome shotgun (WGS) entry which is preliminary data.</text>
</comment>
<sequence>MAAAAAAGLIALALSWLGWPRLPQGKLDMTSLLEIIKISLAVVAGIGGVVALVVAYRKQRITEAGEAREHARLYAERFDKATDKLGSESPAVRLAGVHALASLADDWPGGRQMCIDVLCAYLRMPPEPEPDADQDPANHVTWRAMREVRATILRLIGTHLRYNDSISWAGAHLDFNGVVFDHGADFMGAQFSGVVSFDGAVFSGGTVSFSHTGFFGEPVSFAGAEFAGATVSFDEAMFSGVVSFDGAEFSSGTVSFSNASFFRDTVSFHEAVFSGGTVSFSNAEFWKGLVSFDGAEFSGLVSFDGAEFSSGTVSFARVKFSSGAVSFGRAEFSGGAIWFNDAEFSGGTVDLTEVADWSHPPAGLPEAAVGLQLPQSVPAETSEPRGHDVRRPETGDVGEETEVGPD</sequence>
<dbReference type="AlphaFoldDB" id="A0A5N6BJF7"/>
<organism evidence="3 4">
    <name type="scientific">Microbispora catharanthi</name>
    <dbReference type="NCBI Taxonomy" id="1712871"/>
    <lineage>
        <taxon>Bacteria</taxon>
        <taxon>Bacillati</taxon>
        <taxon>Actinomycetota</taxon>
        <taxon>Actinomycetes</taxon>
        <taxon>Streptosporangiales</taxon>
        <taxon>Streptosporangiaceae</taxon>
        <taxon>Microbispora</taxon>
    </lineage>
</organism>
<evidence type="ECO:0000313" key="4">
    <source>
        <dbReference type="Proteomes" id="UP000313066"/>
    </source>
</evidence>
<reference evidence="3 4" key="1">
    <citation type="submission" date="2019-10" db="EMBL/GenBank/DDBJ databases">
        <title>Nonomuraea sp. nov., isolated from Phyllanthus amarus.</title>
        <authorList>
            <person name="Klykleung N."/>
            <person name="Tanasupawat S."/>
        </authorList>
    </citation>
    <scope>NUCLEOTIDE SEQUENCE [LARGE SCALE GENOMIC DNA]</scope>
    <source>
        <strain evidence="3 4">CR1-09</strain>
    </source>
</reference>
<accession>A0A5N6BJF7</accession>
<dbReference type="Proteomes" id="UP000313066">
    <property type="component" value="Unassembled WGS sequence"/>
</dbReference>
<dbReference type="Pfam" id="PF13576">
    <property type="entry name" value="Pentapeptide_3"/>
    <property type="match status" value="2"/>
</dbReference>
<dbReference type="Gene3D" id="2.160.20.80">
    <property type="entry name" value="E3 ubiquitin-protein ligase SopA"/>
    <property type="match status" value="1"/>
</dbReference>
<evidence type="ECO:0000313" key="3">
    <source>
        <dbReference type="EMBL" id="KAB8180163.1"/>
    </source>
</evidence>
<feature type="compositionally biased region" description="Basic and acidic residues" evidence="1">
    <location>
        <begin position="382"/>
        <end position="394"/>
    </location>
</feature>
<dbReference type="EMBL" id="VDMA02000024">
    <property type="protein sequence ID" value="KAB8180163.1"/>
    <property type="molecule type" value="Genomic_DNA"/>
</dbReference>
<keyword evidence="4" id="KW-1185">Reference proteome</keyword>
<name>A0A5N6BJF7_9ACTN</name>
<dbReference type="InterPro" id="IPR001646">
    <property type="entry name" value="5peptide_repeat"/>
</dbReference>
<protein>
    <submittedName>
        <fullName evidence="3">Pentapeptide repeat-containing protein</fullName>
    </submittedName>
</protein>
<feature type="compositionally biased region" description="Acidic residues" evidence="1">
    <location>
        <begin position="396"/>
        <end position="406"/>
    </location>
</feature>
<keyword evidence="2" id="KW-0812">Transmembrane</keyword>